<dbReference type="OrthoDB" id="2360475at2"/>
<dbReference type="PANTHER" id="PTHR32309">
    <property type="entry name" value="TYROSINE-PROTEIN KINASE"/>
    <property type="match status" value="1"/>
</dbReference>
<dbReference type="GO" id="GO:0004713">
    <property type="term" value="F:protein tyrosine kinase activity"/>
    <property type="evidence" value="ECO:0007669"/>
    <property type="project" value="TreeGrafter"/>
</dbReference>
<dbReference type="Pfam" id="PF13807">
    <property type="entry name" value="GNVR"/>
    <property type="match status" value="1"/>
</dbReference>
<dbReference type="Proteomes" id="UP001194098">
    <property type="component" value="Unassembled WGS sequence"/>
</dbReference>
<sequence length="230" mass="25698">MMNNDIIRIDEIANPIIKRWKMILLVTLVTTLLALIISYFIIPPKYEANTKVFIGKENTTGQDQNYSTNDVQMYQKLIKTYAEIIKTNDLVQRAIDSSDINLNSENVLDNLSVTPRTDTQILEISYVSANQALAGDVVNSVTNEFIRSSREFIPNGNVKVVESVKVPQKPVSPNKKMYIGVGLLLGLIGSAGASFLLEFFNNTFKTREEIEEILGLPVLGVIPDLFKEGK</sequence>
<dbReference type="InterPro" id="IPR032807">
    <property type="entry name" value="GNVR"/>
</dbReference>
<dbReference type="EMBL" id="JABSXK010000001">
    <property type="protein sequence ID" value="NRV09375.1"/>
    <property type="molecule type" value="Genomic_DNA"/>
</dbReference>
<dbReference type="PANTHER" id="PTHR32309:SF13">
    <property type="entry name" value="FERRIC ENTEROBACTIN TRANSPORT PROTEIN FEPE"/>
    <property type="match status" value="1"/>
</dbReference>
<keyword evidence="3" id="KW-1003">Cell membrane</keyword>
<evidence type="ECO:0000313" key="10">
    <source>
        <dbReference type="EMBL" id="MBC2473233.1"/>
    </source>
</evidence>
<protein>
    <submittedName>
        <fullName evidence="10">Capsular biosynthesis protein</fullName>
    </submittedName>
    <submittedName>
        <fullName evidence="11">Capsular polysaccharide biosynthesis protein</fullName>
    </submittedName>
</protein>
<comment type="subcellular location">
    <subcellularLocation>
        <location evidence="1">Cell membrane</location>
        <topology evidence="1">Multi-pass membrane protein</topology>
    </subcellularLocation>
</comment>
<gene>
    <name evidence="11" type="ORF">DFH45_002338</name>
    <name evidence="10" type="ORF">HGI39_00625</name>
</gene>
<keyword evidence="6 7" id="KW-0472">Membrane</keyword>
<reference evidence="11" key="2">
    <citation type="submission" date="2020-05" db="EMBL/GenBank/DDBJ databases">
        <title>Genomic insights into acetone-butanol-ethanol (ABE) fermentation by sequencing solventogenic clostridia strains.</title>
        <authorList>
            <person name="Brown S."/>
        </authorList>
    </citation>
    <scope>NUCLEOTIDE SEQUENCE</scope>
    <source>
        <strain evidence="11">DJ126</strain>
    </source>
</reference>
<feature type="transmembrane region" description="Helical" evidence="7">
    <location>
        <begin position="177"/>
        <end position="197"/>
    </location>
</feature>
<dbReference type="EMBL" id="JABAGV010000001">
    <property type="protein sequence ID" value="MBC2473233.1"/>
    <property type="molecule type" value="Genomic_DNA"/>
</dbReference>
<dbReference type="InterPro" id="IPR050445">
    <property type="entry name" value="Bact_polysacc_biosynth/exp"/>
</dbReference>
<name>A0A1S8QAV7_CLOBE</name>
<evidence type="ECO:0000259" key="9">
    <source>
        <dbReference type="Pfam" id="PF13807"/>
    </source>
</evidence>
<evidence type="ECO:0000256" key="4">
    <source>
        <dbReference type="ARBA" id="ARBA00022692"/>
    </source>
</evidence>
<evidence type="ECO:0000256" key="5">
    <source>
        <dbReference type="ARBA" id="ARBA00022989"/>
    </source>
</evidence>
<comment type="caution">
    <text evidence="10">The sequence shown here is derived from an EMBL/GenBank/DDBJ whole genome shotgun (WGS) entry which is preliminary data.</text>
</comment>
<reference evidence="10" key="1">
    <citation type="submission" date="2020-04" db="EMBL/GenBank/DDBJ databases">
        <authorList>
            <person name="Brown S."/>
        </authorList>
    </citation>
    <scope>NUCLEOTIDE SEQUENCE</scope>
    <source>
        <strain evidence="10">DJ015</strain>
    </source>
</reference>
<evidence type="ECO:0000313" key="11">
    <source>
        <dbReference type="EMBL" id="NRV09375.1"/>
    </source>
</evidence>
<evidence type="ECO:0000256" key="6">
    <source>
        <dbReference type="ARBA" id="ARBA00023136"/>
    </source>
</evidence>
<keyword evidence="5 7" id="KW-1133">Transmembrane helix</keyword>
<dbReference type="Proteomes" id="UP000821656">
    <property type="component" value="Unassembled WGS sequence"/>
</dbReference>
<dbReference type="GO" id="GO:0005886">
    <property type="term" value="C:plasma membrane"/>
    <property type="evidence" value="ECO:0007669"/>
    <property type="project" value="UniProtKB-SubCell"/>
</dbReference>
<evidence type="ECO:0000256" key="3">
    <source>
        <dbReference type="ARBA" id="ARBA00022475"/>
    </source>
</evidence>
<evidence type="ECO:0000256" key="7">
    <source>
        <dbReference type="SAM" id="Phobius"/>
    </source>
</evidence>
<organism evidence="10 12">
    <name type="scientific">Clostridium beijerinckii</name>
    <name type="common">Clostridium MP</name>
    <dbReference type="NCBI Taxonomy" id="1520"/>
    <lineage>
        <taxon>Bacteria</taxon>
        <taxon>Bacillati</taxon>
        <taxon>Bacillota</taxon>
        <taxon>Clostridia</taxon>
        <taxon>Eubacteriales</taxon>
        <taxon>Clostridiaceae</taxon>
        <taxon>Clostridium</taxon>
    </lineage>
</organism>
<evidence type="ECO:0000259" key="8">
    <source>
        <dbReference type="Pfam" id="PF02706"/>
    </source>
</evidence>
<comment type="similarity">
    <text evidence="2">Belongs to the CpsC/CapA family.</text>
</comment>
<proteinExistence type="inferred from homology"/>
<feature type="domain" description="Polysaccharide chain length determinant N-terminal" evidence="8">
    <location>
        <begin position="9"/>
        <end position="96"/>
    </location>
</feature>
<accession>A0A1S8QAV7</accession>
<evidence type="ECO:0000313" key="12">
    <source>
        <dbReference type="Proteomes" id="UP001194098"/>
    </source>
</evidence>
<feature type="domain" description="Tyrosine-protein kinase G-rich" evidence="9">
    <location>
        <begin position="155"/>
        <end position="196"/>
    </location>
</feature>
<feature type="transmembrane region" description="Helical" evidence="7">
    <location>
        <begin position="20"/>
        <end position="42"/>
    </location>
</feature>
<evidence type="ECO:0000256" key="2">
    <source>
        <dbReference type="ARBA" id="ARBA00006683"/>
    </source>
</evidence>
<dbReference type="InterPro" id="IPR003856">
    <property type="entry name" value="LPS_length_determ_N"/>
</dbReference>
<keyword evidence="4 7" id="KW-0812">Transmembrane</keyword>
<dbReference type="Pfam" id="PF02706">
    <property type="entry name" value="Wzz"/>
    <property type="match status" value="1"/>
</dbReference>
<evidence type="ECO:0000256" key="1">
    <source>
        <dbReference type="ARBA" id="ARBA00004651"/>
    </source>
</evidence>
<reference evidence="10" key="3">
    <citation type="journal article" date="2022" name="Nat. Biotechnol.">
        <title>Carbon-negative production of acetone and isopropanol by gas fermentation at industrial pilot scale.</title>
        <authorList>
            <person name="Liew F.E."/>
            <person name="Nogle R."/>
            <person name="Abdalla T."/>
            <person name="Rasor B.J."/>
            <person name="Canter C."/>
            <person name="Jensen R.O."/>
            <person name="Wang L."/>
            <person name="Strutz J."/>
            <person name="Chirania P."/>
            <person name="De Tissera S."/>
            <person name="Mueller A.P."/>
            <person name="Ruan Z."/>
            <person name="Gao A."/>
            <person name="Tran L."/>
            <person name="Engle N.L."/>
            <person name="Bromley J.C."/>
            <person name="Daniell J."/>
            <person name="Conrado R."/>
            <person name="Tschaplinski T.J."/>
            <person name="Giannone R.J."/>
            <person name="Hettich R.L."/>
            <person name="Karim A.S."/>
            <person name="Simpson S.D."/>
            <person name="Brown S.D."/>
            <person name="Leang C."/>
            <person name="Jewett M.C."/>
            <person name="Kopke M."/>
        </authorList>
    </citation>
    <scope>NUCLEOTIDE SEQUENCE</scope>
    <source>
        <strain evidence="10">DJ015</strain>
    </source>
</reference>
<dbReference type="AlphaFoldDB" id="A0A1S8QAV7"/>
<dbReference type="RefSeq" id="WP_077309679.1">
    <property type="nucleotide sequence ID" value="NZ_CP010086.2"/>
</dbReference>